<organism evidence="2 3">
    <name type="scientific">Zymoseptoria tritici (strain ST99CH_3D7)</name>
    <dbReference type="NCBI Taxonomy" id="1276538"/>
    <lineage>
        <taxon>Eukaryota</taxon>
        <taxon>Fungi</taxon>
        <taxon>Dikarya</taxon>
        <taxon>Ascomycota</taxon>
        <taxon>Pezizomycotina</taxon>
        <taxon>Dothideomycetes</taxon>
        <taxon>Dothideomycetidae</taxon>
        <taxon>Mycosphaerellales</taxon>
        <taxon>Mycosphaerellaceae</taxon>
        <taxon>Zymoseptoria</taxon>
    </lineage>
</organism>
<feature type="compositionally biased region" description="Polar residues" evidence="1">
    <location>
        <begin position="63"/>
        <end position="75"/>
    </location>
</feature>
<evidence type="ECO:0000313" key="3">
    <source>
        <dbReference type="Proteomes" id="UP000215127"/>
    </source>
</evidence>
<accession>A0A1X7S6B5</accession>
<gene>
    <name evidence="2" type="ORF">ZT3D7_G10391</name>
</gene>
<keyword evidence="3" id="KW-1185">Reference proteome</keyword>
<sequence length="166" mass="17816">MRRVLQNGTASLQPAKTLDPVQSSRATPRPPALVQPSASASPQTAGTSAPPATRTPSHPYATPASTAHSSRTTQHVPRGVVFTNDQPFIEAGARADTMFEGPVQDAMAAVVMQMYQCELLQSPPPQITSKGSSLYDDIYDELTEYEIYPKASQPESRIVGAHSLPR</sequence>
<evidence type="ECO:0000313" key="2">
    <source>
        <dbReference type="EMBL" id="SMQ55236.1"/>
    </source>
</evidence>
<protein>
    <submittedName>
        <fullName evidence="2">Uncharacterized protein</fullName>
    </submittedName>
</protein>
<feature type="compositionally biased region" description="Polar residues" evidence="1">
    <location>
        <begin position="1"/>
        <end position="26"/>
    </location>
</feature>
<dbReference type="Proteomes" id="UP000215127">
    <property type="component" value="Chromosome 11"/>
</dbReference>
<feature type="region of interest" description="Disordered" evidence="1">
    <location>
        <begin position="1"/>
        <end position="79"/>
    </location>
</feature>
<evidence type="ECO:0000256" key="1">
    <source>
        <dbReference type="SAM" id="MobiDB-lite"/>
    </source>
</evidence>
<proteinExistence type="predicted"/>
<feature type="compositionally biased region" description="Polar residues" evidence="1">
    <location>
        <begin position="36"/>
        <end position="47"/>
    </location>
</feature>
<dbReference type="EMBL" id="LT853702">
    <property type="protein sequence ID" value="SMQ55236.1"/>
    <property type="molecule type" value="Genomic_DNA"/>
</dbReference>
<dbReference type="AlphaFoldDB" id="A0A1X7S6B5"/>
<name>A0A1X7S6B5_ZYMT9</name>
<reference evidence="2 3" key="1">
    <citation type="submission" date="2016-06" db="EMBL/GenBank/DDBJ databases">
        <authorList>
            <person name="Kjaerup R.B."/>
            <person name="Dalgaard T.S."/>
            <person name="Juul-Madsen H.R."/>
        </authorList>
    </citation>
    <scope>NUCLEOTIDE SEQUENCE [LARGE SCALE GENOMIC DNA]</scope>
</reference>